<keyword evidence="2" id="KW-1185">Reference proteome</keyword>
<evidence type="ECO:0000313" key="1">
    <source>
        <dbReference type="EMBL" id="QRD07465.1"/>
    </source>
</evidence>
<protein>
    <submittedName>
        <fullName evidence="1">Uncharacterized protein</fullName>
    </submittedName>
</protein>
<dbReference type="Proteomes" id="UP000663193">
    <property type="component" value="Chromosome 22"/>
</dbReference>
<organism evidence="1 2">
    <name type="scientific">Phaeosphaeria nodorum (strain SN15 / ATCC MYA-4574 / FGSC 10173)</name>
    <name type="common">Glume blotch fungus</name>
    <name type="synonym">Parastagonospora nodorum</name>
    <dbReference type="NCBI Taxonomy" id="321614"/>
    <lineage>
        <taxon>Eukaryota</taxon>
        <taxon>Fungi</taxon>
        <taxon>Dikarya</taxon>
        <taxon>Ascomycota</taxon>
        <taxon>Pezizomycotina</taxon>
        <taxon>Dothideomycetes</taxon>
        <taxon>Pleosporomycetidae</taxon>
        <taxon>Pleosporales</taxon>
        <taxon>Pleosporineae</taxon>
        <taxon>Phaeosphaeriaceae</taxon>
        <taxon>Parastagonospora</taxon>
    </lineage>
</organism>
<dbReference type="AlphaFoldDB" id="A0A7U2ICW0"/>
<proteinExistence type="predicted"/>
<dbReference type="VEuPathDB" id="FungiDB:JI435_424410"/>
<dbReference type="EMBL" id="CP069044">
    <property type="protein sequence ID" value="QRD07465.1"/>
    <property type="molecule type" value="Genomic_DNA"/>
</dbReference>
<reference evidence="2" key="1">
    <citation type="journal article" date="2021" name="BMC Genomics">
        <title>Chromosome-level genome assembly and manually-curated proteome of model necrotroph Parastagonospora nodorum Sn15 reveals a genome-wide trove of candidate effector homologs, and redundancy of virulence-related functions within an accessory chromosome.</title>
        <authorList>
            <person name="Bertazzoni S."/>
            <person name="Jones D.A.B."/>
            <person name="Phan H.T."/>
            <person name="Tan K.-C."/>
            <person name="Hane J.K."/>
        </authorList>
    </citation>
    <scope>NUCLEOTIDE SEQUENCE [LARGE SCALE GENOMIC DNA]</scope>
    <source>
        <strain evidence="2">SN15 / ATCC MYA-4574 / FGSC 10173)</strain>
    </source>
</reference>
<sequence length="101" mass="11359">INNHFAQRSLANLVTFGNHMANTFPLLHIVQQNGLTAIMFPTLVEHAPSLASAICHLQRYTTVSVSNVTRPRAPSRYPEYDVSDPHAHHRLDRMIARHPLG</sequence>
<evidence type="ECO:0000313" key="2">
    <source>
        <dbReference type="Proteomes" id="UP000663193"/>
    </source>
</evidence>
<accession>A0A7U2ICW0</accession>
<name>A0A7U2ICW0_PHANO</name>
<gene>
    <name evidence="1" type="ORF">JI435_424410</name>
</gene>
<feature type="non-terminal residue" evidence="1">
    <location>
        <position position="1"/>
    </location>
</feature>